<dbReference type="InterPro" id="IPR017850">
    <property type="entry name" value="Alkaline_phosphatase_core_sf"/>
</dbReference>
<keyword evidence="1" id="KW-0732">Signal</keyword>
<feature type="signal peptide" evidence="1">
    <location>
        <begin position="1"/>
        <end position="22"/>
    </location>
</feature>
<evidence type="ECO:0008006" key="4">
    <source>
        <dbReference type="Google" id="ProtNLM"/>
    </source>
</evidence>
<evidence type="ECO:0000313" key="3">
    <source>
        <dbReference type="Proteomes" id="UP000294498"/>
    </source>
</evidence>
<evidence type="ECO:0000256" key="1">
    <source>
        <dbReference type="SAM" id="SignalP"/>
    </source>
</evidence>
<dbReference type="OrthoDB" id="9791578at2"/>
<comment type="caution">
    <text evidence="2">The sequence shown here is derived from an EMBL/GenBank/DDBJ whole genome shotgun (WGS) entry which is preliminary data.</text>
</comment>
<dbReference type="AlphaFoldDB" id="A0A4R8DEC8"/>
<dbReference type="Proteomes" id="UP000294498">
    <property type="component" value="Unassembled WGS sequence"/>
</dbReference>
<gene>
    <name evidence="2" type="ORF">EDB95_3702</name>
</gene>
<feature type="chain" id="PRO_5020212045" description="Type I phosphodiesterase/nucleotide pyrophosphatase" evidence="1">
    <location>
        <begin position="23"/>
        <end position="352"/>
    </location>
</feature>
<keyword evidence="3" id="KW-1185">Reference proteome</keyword>
<evidence type="ECO:0000313" key="2">
    <source>
        <dbReference type="EMBL" id="TDW95881.1"/>
    </source>
</evidence>
<proteinExistence type="predicted"/>
<dbReference type="RefSeq" id="WP_133995650.1">
    <property type="nucleotide sequence ID" value="NZ_SODV01000002.1"/>
</dbReference>
<reference evidence="2 3" key="1">
    <citation type="submission" date="2019-03" db="EMBL/GenBank/DDBJ databases">
        <title>Genomic Encyclopedia of Type Strains, Phase IV (KMG-IV): sequencing the most valuable type-strain genomes for metagenomic binning, comparative biology and taxonomic classification.</title>
        <authorList>
            <person name="Goeker M."/>
        </authorList>
    </citation>
    <scope>NUCLEOTIDE SEQUENCE [LARGE SCALE GENOMIC DNA]</scope>
    <source>
        <strain evidence="2 3">DSM 100059</strain>
    </source>
</reference>
<sequence>MTKKLFYLAVFCLLVIPGRAQKTENIILFAMDGMRWQEIFGGVDSVLMEDRAFTQERKQMRKDYWATSPAERRRRLMPFFWDTIALRGQLYGNRNLGNDVDVANPYKITYAGFSEVITGNPDSAIKSNALVIDKNTNVLEVIDSHPAFKGKVAVFSTSDLFPYILDKWRNGLYVNSDTDTTESPLLNRMERLTAEPTGERPDLLTYFAAREYLLSHHPRILYVALGETDAYAHMGSYDQYISVVHAEDAMIADFWATVQSMPQYRGKTTLIAFCDHGRGGAGTKEWTDHGDKIAGSGNIWIAAMGPDSAPLGEVSRPEQLYQGQVAATIAALLGIRYTPPQKVLPPIESVYK</sequence>
<protein>
    <recommendedName>
        <fullName evidence="4">Type I phosphodiesterase/nucleotide pyrophosphatase</fullName>
    </recommendedName>
</protein>
<accession>A0A4R8DEC8</accession>
<dbReference type="SUPFAM" id="SSF53649">
    <property type="entry name" value="Alkaline phosphatase-like"/>
    <property type="match status" value="1"/>
</dbReference>
<dbReference type="EMBL" id="SODV01000002">
    <property type="protein sequence ID" value="TDW95881.1"/>
    <property type="molecule type" value="Genomic_DNA"/>
</dbReference>
<organism evidence="2 3">
    <name type="scientific">Dinghuibacter silviterrae</name>
    <dbReference type="NCBI Taxonomy" id="1539049"/>
    <lineage>
        <taxon>Bacteria</taxon>
        <taxon>Pseudomonadati</taxon>
        <taxon>Bacteroidota</taxon>
        <taxon>Chitinophagia</taxon>
        <taxon>Chitinophagales</taxon>
        <taxon>Chitinophagaceae</taxon>
        <taxon>Dinghuibacter</taxon>
    </lineage>
</organism>
<dbReference type="Gene3D" id="3.40.720.10">
    <property type="entry name" value="Alkaline Phosphatase, subunit A"/>
    <property type="match status" value="1"/>
</dbReference>
<name>A0A4R8DEC8_9BACT</name>